<feature type="region of interest" description="Disordered" evidence="1">
    <location>
        <begin position="75"/>
        <end position="99"/>
    </location>
</feature>
<name>A0A5A7Q2L0_STRAF</name>
<accession>A0A5A7Q2L0</accession>
<protein>
    <submittedName>
        <fullName evidence="2">Periplasmic nitrate reductase</fullName>
    </submittedName>
</protein>
<gene>
    <name evidence="2" type="ORF">STAS_15872</name>
</gene>
<evidence type="ECO:0000256" key="1">
    <source>
        <dbReference type="SAM" id="MobiDB-lite"/>
    </source>
</evidence>
<dbReference type="AlphaFoldDB" id="A0A5A7Q2L0"/>
<reference evidence="3" key="1">
    <citation type="journal article" date="2019" name="Curr. Biol.">
        <title>Genome Sequence of Striga asiatica Provides Insight into the Evolution of Plant Parasitism.</title>
        <authorList>
            <person name="Yoshida S."/>
            <person name="Kim S."/>
            <person name="Wafula E.K."/>
            <person name="Tanskanen J."/>
            <person name="Kim Y.M."/>
            <person name="Honaas L."/>
            <person name="Yang Z."/>
            <person name="Spallek T."/>
            <person name="Conn C.E."/>
            <person name="Ichihashi Y."/>
            <person name="Cheong K."/>
            <person name="Cui S."/>
            <person name="Der J.P."/>
            <person name="Gundlach H."/>
            <person name="Jiao Y."/>
            <person name="Hori C."/>
            <person name="Ishida J.K."/>
            <person name="Kasahara H."/>
            <person name="Kiba T."/>
            <person name="Kim M.S."/>
            <person name="Koo N."/>
            <person name="Laohavisit A."/>
            <person name="Lee Y.H."/>
            <person name="Lumba S."/>
            <person name="McCourt P."/>
            <person name="Mortimer J.C."/>
            <person name="Mutuku J.M."/>
            <person name="Nomura T."/>
            <person name="Sasaki-Sekimoto Y."/>
            <person name="Seto Y."/>
            <person name="Wang Y."/>
            <person name="Wakatake T."/>
            <person name="Sakakibara H."/>
            <person name="Demura T."/>
            <person name="Yamaguchi S."/>
            <person name="Yoneyama K."/>
            <person name="Manabe R.I."/>
            <person name="Nelson D.C."/>
            <person name="Schulman A.H."/>
            <person name="Timko M.P."/>
            <person name="dePamphilis C.W."/>
            <person name="Choi D."/>
            <person name="Shirasu K."/>
        </authorList>
    </citation>
    <scope>NUCLEOTIDE SEQUENCE [LARGE SCALE GENOMIC DNA]</scope>
    <source>
        <strain evidence="3">cv. UVA1</strain>
    </source>
</reference>
<proteinExistence type="predicted"/>
<comment type="caution">
    <text evidence="2">The sequence shown here is derived from an EMBL/GenBank/DDBJ whole genome shotgun (WGS) entry which is preliminary data.</text>
</comment>
<sequence>MQLISSNHLVQRSRLRRCLQLLGHASCNDAKSLPVTHHCAQASPPRPATESVSEPHHEPASLCKDPAAIGLATTRRRYNFRRPTSPPARESSARCPSSP</sequence>
<evidence type="ECO:0000313" key="3">
    <source>
        <dbReference type="Proteomes" id="UP000325081"/>
    </source>
</evidence>
<evidence type="ECO:0000313" key="2">
    <source>
        <dbReference type="EMBL" id="GER39264.1"/>
    </source>
</evidence>
<organism evidence="2 3">
    <name type="scientific">Striga asiatica</name>
    <name type="common">Asiatic witchweed</name>
    <name type="synonym">Buchnera asiatica</name>
    <dbReference type="NCBI Taxonomy" id="4170"/>
    <lineage>
        <taxon>Eukaryota</taxon>
        <taxon>Viridiplantae</taxon>
        <taxon>Streptophyta</taxon>
        <taxon>Embryophyta</taxon>
        <taxon>Tracheophyta</taxon>
        <taxon>Spermatophyta</taxon>
        <taxon>Magnoliopsida</taxon>
        <taxon>eudicotyledons</taxon>
        <taxon>Gunneridae</taxon>
        <taxon>Pentapetalae</taxon>
        <taxon>asterids</taxon>
        <taxon>lamiids</taxon>
        <taxon>Lamiales</taxon>
        <taxon>Orobanchaceae</taxon>
        <taxon>Buchnereae</taxon>
        <taxon>Striga</taxon>
    </lineage>
</organism>
<dbReference type="EMBL" id="BKCP01005616">
    <property type="protein sequence ID" value="GER39264.1"/>
    <property type="molecule type" value="Genomic_DNA"/>
</dbReference>
<keyword evidence="3" id="KW-1185">Reference proteome</keyword>
<feature type="region of interest" description="Disordered" evidence="1">
    <location>
        <begin position="37"/>
        <end position="62"/>
    </location>
</feature>
<dbReference type="Proteomes" id="UP000325081">
    <property type="component" value="Unassembled WGS sequence"/>
</dbReference>